<dbReference type="Pfam" id="PF01981">
    <property type="entry name" value="PTH2"/>
    <property type="match status" value="1"/>
</dbReference>
<protein>
    <recommendedName>
        <fullName evidence="1">peptidyl-tRNA hydrolase</fullName>
        <ecNumber evidence="1">3.1.1.29</ecNumber>
    </recommendedName>
</protein>
<dbReference type="Gene3D" id="3.40.1490.10">
    <property type="entry name" value="Bit1"/>
    <property type="match status" value="1"/>
</dbReference>
<sequence>MAEGSQVGTSEKKPDMMVMYLVCRRDLLTELKWPTGSVLAQAAHASTAVLAENAEHPNVVEYTSPSMIDRMHKVVLEAKNEEEIVKVSKKLEDGNIPYKLWIEQPENIPTCLATIPHQRSALKPFFKRLRLFA</sequence>
<name>A0A7S3DHX3_9EUKA</name>
<dbReference type="InterPro" id="IPR042237">
    <property type="entry name" value="PTRHD1"/>
</dbReference>
<evidence type="ECO:0000256" key="1">
    <source>
        <dbReference type="ARBA" id="ARBA00013260"/>
    </source>
</evidence>
<dbReference type="EMBL" id="HBIB01030761">
    <property type="protein sequence ID" value="CAE0257661.1"/>
    <property type="molecule type" value="Transcribed_RNA"/>
</dbReference>
<evidence type="ECO:0000256" key="2">
    <source>
        <dbReference type="ARBA" id="ARBA00022801"/>
    </source>
</evidence>
<dbReference type="InterPro" id="IPR002833">
    <property type="entry name" value="PTH2"/>
</dbReference>
<dbReference type="GO" id="GO:0004045">
    <property type="term" value="F:peptidyl-tRNA hydrolase activity"/>
    <property type="evidence" value="ECO:0007669"/>
    <property type="project" value="UniProtKB-EC"/>
</dbReference>
<evidence type="ECO:0000313" key="4">
    <source>
        <dbReference type="EMBL" id="CAE0257661.1"/>
    </source>
</evidence>
<evidence type="ECO:0000256" key="3">
    <source>
        <dbReference type="ARBA" id="ARBA00048707"/>
    </source>
</evidence>
<accession>A0A7S3DHX3</accession>
<organism evidence="5">
    <name type="scientific">Palpitomonas bilix</name>
    <dbReference type="NCBI Taxonomy" id="652834"/>
    <lineage>
        <taxon>Eukaryota</taxon>
        <taxon>Eukaryota incertae sedis</taxon>
    </lineage>
</organism>
<dbReference type="EC" id="3.1.1.29" evidence="1"/>
<dbReference type="InterPro" id="IPR023476">
    <property type="entry name" value="Pep_tRNA_hydro_II_dom_sf"/>
</dbReference>
<dbReference type="EMBL" id="HBIB01030762">
    <property type="protein sequence ID" value="CAE0257662.1"/>
    <property type="molecule type" value="Transcribed_RNA"/>
</dbReference>
<reference evidence="5" key="1">
    <citation type="submission" date="2021-01" db="EMBL/GenBank/DDBJ databases">
        <authorList>
            <person name="Corre E."/>
            <person name="Pelletier E."/>
            <person name="Niang G."/>
            <person name="Scheremetjew M."/>
            <person name="Finn R."/>
            <person name="Kale V."/>
            <person name="Holt S."/>
            <person name="Cochrane G."/>
            <person name="Meng A."/>
            <person name="Brown T."/>
            <person name="Cohen L."/>
        </authorList>
    </citation>
    <scope>NUCLEOTIDE SEQUENCE</scope>
    <source>
        <strain evidence="5">NIES-2562</strain>
    </source>
</reference>
<dbReference type="CDD" id="cd02429">
    <property type="entry name" value="PTH2_like"/>
    <property type="match status" value="1"/>
</dbReference>
<comment type="catalytic activity">
    <reaction evidence="3">
        <text>an N-acyl-L-alpha-aminoacyl-tRNA + H2O = an N-acyl-L-amino acid + a tRNA + H(+)</text>
        <dbReference type="Rhea" id="RHEA:54448"/>
        <dbReference type="Rhea" id="RHEA-COMP:10123"/>
        <dbReference type="Rhea" id="RHEA-COMP:13883"/>
        <dbReference type="ChEBI" id="CHEBI:15377"/>
        <dbReference type="ChEBI" id="CHEBI:15378"/>
        <dbReference type="ChEBI" id="CHEBI:59874"/>
        <dbReference type="ChEBI" id="CHEBI:78442"/>
        <dbReference type="ChEBI" id="CHEBI:138191"/>
        <dbReference type="EC" id="3.1.1.29"/>
    </reaction>
</comment>
<dbReference type="PANTHER" id="PTHR46194:SF1">
    <property type="entry name" value="PEPTIDYL-TRNA HYDROLASE PTRHD1-RELATED"/>
    <property type="match status" value="1"/>
</dbReference>
<keyword evidence="2" id="KW-0378">Hydrolase</keyword>
<dbReference type="SUPFAM" id="SSF102462">
    <property type="entry name" value="Peptidyl-tRNA hydrolase II"/>
    <property type="match status" value="1"/>
</dbReference>
<proteinExistence type="predicted"/>
<dbReference type="AlphaFoldDB" id="A0A7S3DHX3"/>
<dbReference type="PANTHER" id="PTHR46194">
    <property type="entry name" value="PEPTIDYL-TRNA HYDROLASE PTRHD1-RELATED"/>
    <property type="match status" value="1"/>
</dbReference>
<evidence type="ECO:0000313" key="5">
    <source>
        <dbReference type="EMBL" id="CAE0257662.1"/>
    </source>
</evidence>
<gene>
    <name evidence="4" type="ORF">PBIL07802_LOCUS19921</name>
    <name evidence="5" type="ORF">PBIL07802_LOCUS19922</name>
</gene>